<evidence type="ECO:0000256" key="1">
    <source>
        <dbReference type="SAM" id="MobiDB-lite"/>
    </source>
</evidence>
<dbReference type="PANTHER" id="PTHR11908">
    <property type="entry name" value="XANTHINE DEHYDROGENASE"/>
    <property type="match status" value="1"/>
</dbReference>
<organism evidence="3 4">
    <name type="scientific">Natrarchaeobius chitinivorans</name>
    <dbReference type="NCBI Taxonomy" id="1679083"/>
    <lineage>
        <taxon>Archaea</taxon>
        <taxon>Methanobacteriati</taxon>
        <taxon>Methanobacteriota</taxon>
        <taxon>Stenosarchaea group</taxon>
        <taxon>Halobacteria</taxon>
        <taxon>Halobacteriales</taxon>
        <taxon>Natrialbaceae</taxon>
        <taxon>Natrarchaeobius</taxon>
    </lineage>
</organism>
<feature type="compositionally biased region" description="Basic and acidic residues" evidence="1">
    <location>
        <begin position="1"/>
        <end position="16"/>
    </location>
</feature>
<dbReference type="Pfam" id="PF02738">
    <property type="entry name" value="MoCoBD_1"/>
    <property type="match status" value="1"/>
</dbReference>
<comment type="caution">
    <text evidence="3">The sequence shown here is derived from an EMBL/GenBank/DDBJ whole genome shotgun (WGS) entry which is preliminary data.</text>
</comment>
<protein>
    <recommendedName>
        <fullName evidence="2">Aldehyde oxidase/xanthine dehydrogenase a/b hammerhead domain-containing protein</fullName>
    </recommendedName>
</protein>
<keyword evidence="4" id="KW-1185">Reference proteome</keyword>
<dbReference type="SUPFAM" id="SSF54665">
    <property type="entry name" value="CO dehydrogenase molybdoprotein N-domain-like"/>
    <property type="match status" value="1"/>
</dbReference>
<dbReference type="RefSeq" id="WP_124195521.1">
    <property type="nucleotide sequence ID" value="NZ_REGA01000007.1"/>
</dbReference>
<evidence type="ECO:0000313" key="3">
    <source>
        <dbReference type="EMBL" id="RQG94861.1"/>
    </source>
</evidence>
<dbReference type="InterPro" id="IPR036856">
    <property type="entry name" value="Ald_Oxase/Xan_DH_a/b_sf"/>
</dbReference>
<dbReference type="InterPro" id="IPR046867">
    <property type="entry name" value="AldOxase/xan_DH_MoCoBD2"/>
</dbReference>
<dbReference type="SMART" id="SM01008">
    <property type="entry name" value="Ald_Xan_dh_C"/>
    <property type="match status" value="1"/>
</dbReference>
<dbReference type="SUPFAM" id="SSF56003">
    <property type="entry name" value="Molybdenum cofactor-binding domain"/>
    <property type="match status" value="1"/>
</dbReference>
<feature type="region of interest" description="Disordered" evidence="1">
    <location>
        <begin position="740"/>
        <end position="762"/>
    </location>
</feature>
<dbReference type="Pfam" id="PF20256">
    <property type="entry name" value="MoCoBD_2"/>
    <property type="match status" value="1"/>
</dbReference>
<feature type="domain" description="Aldehyde oxidase/xanthine dehydrogenase a/b hammerhead" evidence="2">
    <location>
        <begin position="33"/>
        <end position="126"/>
    </location>
</feature>
<dbReference type="EMBL" id="REGA01000007">
    <property type="protein sequence ID" value="RQG94861.1"/>
    <property type="molecule type" value="Genomic_DNA"/>
</dbReference>
<sequence length="762" mass="82365">MSRLRRDERTVQRQSERVVGSDVPKIDAEDKVAGDARFGSDLEPDDVLYAAVLYSTRTHAEIDDVDLSPAMAIDGVECALARPDFMGKFDDRVRHYGDVIAAIAATGPETADRAVNAIDYDLTPLDAVHDAREAVDGDAPTVHPNNLDIAQHAQHDFTIENENYTKNIDDYHELTVGDPDRGFEEADHVVTGEYTTPRVSHCNLDTHCTIAEWDDDTLVLTETLASHGRSQREIAGFLEIDPERVKIKEPPSASSSFGGRSLRKLTVEPVAASLAREVDRPVRLQLDREREFVSTATRHQTQFTLETGITADGEITAMSVDVVTDTGAYPNGVGHVVLKNSRDRPLDVYRIPNYEYEGVAAFTNNVPGGEYRAIGSTQLTFALESHLDEVAARAGLDRITFRRKNLVEEGYVRPHTEVPIGSCGVDDCLERGLRRFEELERDETGDPRITRGWGVAVGAHPTTSGATSEDSSEAILTLTADGTVTAHTGAVDQGQGIDTVIAQIVGHETGIPTSRVDVEPFSTTDRFADHLGSIASRSTYIIGAAVRDAAIALERELHDRAASALDVSADAIEIQDGVAASPNGEGIPVEQLLSPTDGDELEVYGSASSTETPVSYGAHFAAVEVDVETGDVDVLTFVASQDVGHAINPKMIEGQLEGAIQHGIEFALYSELQLDRGMPKNANLADYPVISPKEMPEDVACEIVESNEQSGPYGAKGVGTPSMPPVAPAIMNALADATGNRFRDPPIDSETVYTELSSEDRR</sequence>
<proteinExistence type="predicted"/>
<dbReference type="PANTHER" id="PTHR11908:SF157">
    <property type="entry name" value="XANTHINE DEHYDROGENASE SUBUNIT D-RELATED"/>
    <property type="match status" value="1"/>
</dbReference>
<dbReference type="InterPro" id="IPR016208">
    <property type="entry name" value="Ald_Oxase/xanthine_DH-like"/>
</dbReference>
<dbReference type="InterPro" id="IPR008274">
    <property type="entry name" value="AldOxase/xan_DH_MoCoBD1"/>
</dbReference>
<dbReference type="Pfam" id="PF01315">
    <property type="entry name" value="Ald_Xan_dh_C"/>
    <property type="match status" value="1"/>
</dbReference>
<dbReference type="GO" id="GO:0016491">
    <property type="term" value="F:oxidoreductase activity"/>
    <property type="evidence" value="ECO:0007669"/>
    <property type="project" value="InterPro"/>
</dbReference>
<dbReference type="GO" id="GO:0005506">
    <property type="term" value="F:iron ion binding"/>
    <property type="evidence" value="ECO:0007669"/>
    <property type="project" value="InterPro"/>
</dbReference>
<dbReference type="OrthoDB" id="57164at2157"/>
<evidence type="ECO:0000313" key="4">
    <source>
        <dbReference type="Proteomes" id="UP000282323"/>
    </source>
</evidence>
<reference evidence="3 4" key="1">
    <citation type="submission" date="2018-10" db="EMBL/GenBank/DDBJ databases">
        <title>Natrarchaeobius chitinivorans gen. nov., sp. nov., and Natrarchaeobius haloalkaliphilus sp. nov., alkaliphilic, chitin-utilizing haloarchaea from hypersaline alkaline lakes.</title>
        <authorList>
            <person name="Sorokin D.Y."/>
            <person name="Elcheninov A.G."/>
            <person name="Kostrikina N.A."/>
            <person name="Bale N.J."/>
            <person name="Sinninghe Damste J.S."/>
            <person name="Khijniak T.V."/>
            <person name="Kublanov I.V."/>
            <person name="Toshchakov S.V."/>
        </authorList>
    </citation>
    <scope>NUCLEOTIDE SEQUENCE [LARGE SCALE GENOMIC DNA]</scope>
    <source>
        <strain evidence="3 4">AArcht4T</strain>
    </source>
</reference>
<dbReference type="AlphaFoldDB" id="A0A3N6MGZ8"/>
<dbReference type="Proteomes" id="UP000282323">
    <property type="component" value="Unassembled WGS sequence"/>
</dbReference>
<dbReference type="InterPro" id="IPR000674">
    <property type="entry name" value="Ald_Oxase/Xan_DH_a/b"/>
</dbReference>
<dbReference type="InterPro" id="IPR037165">
    <property type="entry name" value="AldOxase/xan_DH_Mopterin-bd_sf"/>
</dbReference>
<name>A0A3N6MGZ8_NATCH</name>
<gene>
    <name evidence="3" type="ORF">EA473_10205</name>
</gene>
<feature type="region of interest" description="Disordered" evidence="1">
    <location>
        <begin position="1"/>
        <end position="23"/>
    </location>
</feature>
<evidence type="ECO:0000259" key="2">
    <source>
        <dbReference type="SMART" id="SM01008"/>
    </source>
</evidence>
<dbReference type="Gene3D" id="3.90.1170.50">
    <property type="entry name" value="Aldehyde oxidase/xanthine dehydrogenase, a/b hammerhead"/>
    <property type="match status" value="1"/>
</dbReference>
<accession>A0A3N6MGZ8</accession>
<dbReference type="Gene3D" id="3.30.365.10">
    <property type="entry name" value="Aldehyde oxidase/xanthine dehydrogenase, molybdopterin binding domain"/>
    <property type="match status" value="4"/>
</dbReference>